<dbReference type="KEGG" id="ote:Oter_0059"/>
<keyword evidence="1" id="KW-0472">Membrane</keyword>
<evidence type="ECO:0008006" key="4">
    <source>
        <dbReference type="Google" id="ProtNLM"/>
    </source>
</evidence>
<dbReference type="AlphaFoldDB" id="B1ZM97"/>
<dbReference type="EMBL" id="CP001032">
    <property type="protein sequence ID" value="ACB73350.1"/>
    <property type="molecule type" value="Genomic_DNA"/>
</dbReference>
<feature type="transmembrane region" description="Helical" evidence="1">
    <location>
        <begin position="72"/>
        <end position="97"/>
    </location>
</feature>
<organism evidence="2 3">
    <name type="scientific">Opitutus terrae (strain DSM 11246 / JCM 15787 / PB90-1)</name>
    <dbReference type="NCBI Taxonomy" id="452637"/>
    <lineage>
        <taxon>Bacteria</taxon>
        <taxon>Pseudomonadati</taxon>
        <taxon>Verrucomicrobiota</taxon>
        <taxon>Opitutia</taxon>
        <taxon>Opitutales</taxon>
        <taxon>Opitutaceae</taxon>
        <taxon>Opitutus</taxon>
    </lineage>
</organism>
<reference evidence="2 3" key="1">
    <citation type="journal article" date="2011" name="J. Bacteriol.">
        <title>Genome sequence of the verrucomicrobium Opitutus terrae PB90-1, an abundant inhabitant of rice paddy soil ecosystems.</title>
        <authorList>
            <person name="van Passel M.W."/>
            <person name="Kant R."/>
            <person name="Palva A."/>
            <person name="Copeland A."/>
            <person name="Lucas S."/>
            <person name="Lapidus A."/>
            <person name="Glavina del Rio T."/>
            <person name="Pitluck S."/>
            <person name="Goltsman E."/>
            <person name="Clum A."/>
            <person name="Sun H."/>
            <person name="Schmutz J."/>
            <person name="Larimer F.W."/>
            <person name="Land M.L."/>
            <person name="Hauser L."/>
            <person name="Kyrpides N."/>
            <person name="Mikhailova N."/>
            <person name="Richardson P.P."/>
            <person name="Janssen P.H."/>
            <person name="de Vos W.M."/>
            <person name="Smidt H."/>
        </authorList>
    </citation>
    <scope>NUCLEOTIDE SEQUENCE [LARGE SCALE GENOMIC DNA]</scope>
    <source>
        <strain evidence="3">DSM 11246 / JCM 15787 / PB90-1</strain>
    </source>
</reference>
<keyword evidence="1" id="KW-1133">Transmembrane helix</keyword>
<dbReference type="Proteomes" id="UP000007013">
    <property type="component" value="Chromosome"/>
</dbReference>
<evidence type="ECO:0000313" key="3">
    <source>
        <dbReference type="Proteomes" id="UP000007013"/>
    </source>
</evidence>
<dbReference type="HOGENOM" id="CLU_135599_0_0_0"/>
<evidence type="ECO:0000313" key="2">
    <source>
        <dbReference type="EMBL" id="ACB73350.1"/>
    </source>
</evidence>
<keyword evidence="1" id="KW-0812">Transmembrane</keyword>
<proteinExistence type="predicted"/>
<feature type="transmembrane region" description="Helical" evidence="1">
    <location>
        <begin position="142"/>
        <end position="161"/>
    </location>
</feature>
<keyword evidence="3" id="KW-1185">Reference proteome</keyword>
<protein>
    <recommendedName>
        <fullName evidence="4">DUF1440 domain-containing protein</fullName>
    </recommendedName>
</protein>
<feature type="transmembrane region" description="Helical" evidence="1">
    <location>
        <begin position="24"/>
        <end position="46"/>
    </location>
</feature>
<dbReference type="eggNOG" id="ENOG5032Y2Y">
    <property type="taxonomic scope" value="Bacteria"/>
</dbReference>
<dbReference type="STRING" id="452637.Oter_0059"/>
<sequence>MRHWFNMSLTAQTRLPSAPAAGRAVLWGGLLCGVGDLSFAFVYYGLLQGLGVVHVMQSVAGGLLGRATYSGAAASASLGVALHFLIAFIIAAIYVALSRKAAALRERPFVFGALYGAGAYVVMQMIVLPLSAWHSPFWPPNVALIPFIGHIVLVGLPIALATRRFAC</sequence>
<evidence type="ECO:0000256" key="1">
    <source>
        <dbReference type="SAM" id="Phobius"/>
    </source>
</evidence>
<accession>B1ZM97</accession>
<name>B1ZM97_OPITP</name>
<gene>
    <name evidence="2" type="ordered locus">Oter_0059</name>
</gene>
<feature type="transmembrane region" description="Helical" evidence="1">
    <location>
        <begin position="109"/>
        <end position="130"/>
    </location>
</feature>